<organism evidence="1 2">
    <name type="scientific">Elaeophora elaphi</name>
    <dbReference type="NCBI Taxonomy" id="1147741"/>
    <lineage>
        <taxon>Eukaryota</taxon>
        <taxon>Metazoa</taxon>
        <taxon>Ecdysozoa</taxon>
        <taxon>Nematoda</taxon>
        <taxon>Chromadorea</taxon>
        <taxon>Rhabditida</taxon>
        <taxon>Spirurina</taxon>
        <taxon>Spiruromorpha</taxon>
        <taxon>Filarioidea</taxon>
        <taxon>Onchocercidae</taxon>
        <taxon>Elaeophora</taxon>
    </lineage>
</organism>
<dbReference type="Proteomes" id="UP000050640">
    <property type="component" value="Unplaced"/>
</dbReference>
<protein>
    <submittedName>
        <fullName evidence="2">C-type lectin domain-containing protein</fullName>
    </submittedName>
</protein>
<proteinExistence type="predicted"/>
<keyword evidence="1" id="KW-1185">Reference proteome</keyword>
<sequence>MNGLGSRGDSSICECYYITNRRAFWNQRSCNSSQQWICQFAPKTRSTKMQHASFIGLQNITRFGMIGTTCCEKLKIYQQTLLI</sequence>
<evidence type="ECO:0000313" key="2">
    <source>
        <dbReference type="WBParaSite" id="EEL_0000168201-mRNA-1"/>
    </source>
</evidence>
<dbReference type="WBParaSite" id="EEL_0000168201-mRNA-1">
    <property type="protein sequence ID" value="EEL_0000168201-mRNA-1"/>
    <property type="gene ID" value="EEL_0000168201"/>
</dbReference>
<dbReference type="SUPFAM" id="SSF56436">
    <property type="entry name" value="C-type lectin-like"/>
    <property type="match status" value="1"/>
</dbReference>
<name>A0A0R3RJM3_9BILA</name>
<dbReference type="InterPro" id="IPR016187">
    <property type="entry name" value="CTDL_fold"/>
</dbReference>
<accession>A0A0R3RJM3</accession>
<evidence type="ECO:0000313" key="1">
    <source>
        <dbReference type="Proteomes" id="UP000050640"/>
    </source>
</evidence>
<dbReference type="AlphaFoldDB" id="A0A0R3RJM3"/>
<reference evidence="2" key="1">
    <citation type="submission" date="2017-02" db="UniProtKB">
        <authorList>
            <consortium name="WormBaseParasite"/>
        </authorList>
    </citation>
    <scope>IDENTIFICATION</scope>
</reference>